<evidence type="ECO:0000313" key="5">
    <source>
        <dbReference type="EMBL" id="CDW87812.1"/>
    </source>
</evidence>
<dbReference type="InterPro" id="IPR051712">
    <property type="entry name" value="ARTD-AVP"/>
</dbReference>
<evidence type="ECO:0000256" key="2">
    <source>
        <dbReference type="SAM" id="Coils"/>
    </source>
</evidence>
<keyword evidence="1" id="KW-0328">Glycosyltransferase</keyword>
<keyword evidence="2" id="KW-0175">Coiled coil</keyword>
<feature type="coiled-coil region" evidence="2">
    <location>
        <begin position="546"/>
        <end position="573"/>
    </location>
</feature>
<dbReference type="GO" id="GO:1990404">
    <property type="term" value="F:NAD+-protein mono-ADP-ribosyltransferase activity"/>
    <property type="evidence" value="ECO:0007669"/>
    <property type="project" value="TreeGrafter"/>
</dbReference>
<dbReference type="InterPro" id="IPR004170">
    <property type="entry name" value="WWE_dom"/>
</dbReference>
<keyword evidence="6" id="KW-1185">Reference proteome</keyword>
<dbReference type="EC" id="2.4.2.-" evidence="1"/>
<dbReference type="OrthoDB" id="302958at2759"/>
<dbReference type="PROSITE" id="PS50918">
    <property type="entry name" value="WWE"/>
    <property type="match status" value="1"/>
</dbReference>
<dbReference type="Gene3D" id="3.90.228.10">
    <property type="match status" value="1"/>
</dbReference>
<name>A0A078B3K9_STYLE</name>
<proteinExistence type="predicted"/>
<feature type="domain" description="PARP catalytic" evidence="4">
    <location>
        <begin position="967"/>
        <end position="1179"/>
    </location>
</feature>
<keyword evidence="1" id="KW-0808">Transferase</keyword>
<keyword evidence="1" id="KW-0520">NAD</keyword>
<evidence type="ECO:0000256" key="1">
    <source>
        <dbReference type="RuleBase" id="RU362114"/>
    </source>
</evidence>
<dbReference type="EMBL" id="CCKQ01015961">
    <property type="protein sequence ID" value="CDW87812.1"/>
    <property type="molecule type" value="Genomic_DNA"/>
</dbReference>
<dbReference type="GO" id="GO:0005634">
    <property type="term" value="C:nucleus"/>
    <property type="evidence" value="ECO:0007669"/>
    <property type="project" value="TreeGrafter"/>
</dbReference>
<organism evidence="5 6">
    <name type="scientific">Stylonychia lemnae</name>
    <name type="common">Ciliate</name>
    <dbReference type="NCBI Taxonomy" id="5949"/>
    <lineage>
        <taxon>Eukaryota</taxon>
        <taxon>Sar</taxon>
        <taxon>Alveolata</taxon>
        <taxon>Ciliophora</taxon>
        <taxon>Intramacronucleata</taxon>
        <taxon>Spirotrichea</taxon>
        <taxon>Stichotrichia</taxon>
        <taxon>Sporadotrichida</taxon>
        <taxon>Oxytrichidae</taxon>
        <taxon>Stylonychinae</taxon>
        <taxon>Stylonychia</taxon>
    </lineage>
</organism>
<dbReference type="SUPFAM" id="SSF56399">
    <property type="entry name" value="ADP-ribosylation"/>
    <property type="match status" value="1"/>
</dbReference>
<dbReference type="GO" id="GO:0003950">
    <property type="term" value="F:NAD+ poly-ADP-ribosyltransferase activity"/>
    <property type="evidence" value="ECO:0007669"/>
    <property type="project" value="UniProtKB-UniRule"/>
</dbReference>
<dbReference type="Pfam" id="PF00644">
    <property type="entry name" value="PARP"/>
    <property type="match status" value="1"/>
</dbReference>
<dbReference type="PANTHER" id="PTHR45740:SF2">
    <property type="entry name" value="POLY [ADP-RIBOSE] POLYMERASE"/>
    <property type="match status" value="1"/>
</dbReference>
<accession>A0A078B3K9</accession>
<feature type="domain" description="WWE" evidence="3">
    <location>
        <begin position="707"/>
        <end position="813"/>
    </location>
</feature>
<protein>
    <recommendedName>
        <fullName evidence="1">Poly [ADP-ribose] polymerase</fullName>
        <shortName evidence="1">PARP</shortName>
        <ecNumber evidence="1">2.4.2.-</ecNumber>
    </recommendedName>
</protein>
<dbReference type="PROSITE" id="PS51059">
    <property type="entry name" value="PARP_CATALYTIC"/>
    <property type="match status" value="1"/>
</dbReference>
<evidence type="ECO:0000259" key="4">
    <source>
        <dbReference type="PROSITE" id="PS51059"/>
    </source>
</evidence>
<gene>
    <name evidence="5" type="primary">Contig11922.g12757</name>
    <name evidence="5" type="ORF">STYLEM_16925</name>
</gene>
<evidence type="ECO:0000259" key="3">
    <source>
        <dbReference type="PROSITE" id="PS50918"/>
    </source>
</evidence>
<reference evidence="5 6" key="1">
    <citation type="submission" date="2014-06" db="EMBL/GenBank/DDBJ databases">
        <authorList>
            <person name="Swart Estienne"/>
        </authorList>
    </citation>
    <scope>NUCLEOTIDE SEQUENCE [LARGE SCALE GENOMIC DNA]</scope>
    <source>
        <strain evidence="5 6">130c</strain>
    </source>
</reference>
<dbReference type="Proteomes" id="UP000039865">
    <property type="component" value="Unassembled WGS sequence"/>
</dbReference>
<dbReference type="InterPro" id="IPR012317">
    <property type="entry name" value="Poly(ADP-ribose)pol_cat_dom"/>
</dbReference>
<evidence type="ECO:0000313" key="6">
    <source>
        <dbReference type="Proteomes" id="UP000039865"/>
    </source>
</evidence>
<dbReference type="PANTHER" id="PTHR45740">
    <property type="entry name" value="POLY [ADP-RIBOSE] POLYMERASE"/>
    <property type="match status" value="1"/>
</dbReference>
<dbReference type="AlphaFoldDB" id="A0A078B3K9"/>
<dbReference type="InParanoid" id="A0A078B3K9"/>
<sequence length="1179" mass="139798">MINPALFNLLSQKPHLNPLNRQRNQNNIFSENLFQQLQSDDDSSQYDSNDFDYGQEYEADSTNAIFNAASLSANKNNQFIQIYNFGDDQWCSFQEKRDKQIKIFLRYFSQLFDKFVEISVSREHSREPFQIPAKQNISRRQPLVVPAIPEYKFNNLPNPNQIDPLLLQQFILNQSLANQNQNINNQPYLYSLELQIEEKIGIKLKIHDEIKNLKKNNNNEVQSMTLSKNKLTAILNIPQQRTQYWNDELNQLTIVHKQFEINDQSKKTDYFHLQEFLDLYPQPKEILIEIQSIRKSKKGRNTHEIFQIYAFSKNASLIEDTYQALEDFYERDYKTQQQLFLDKKYLEKQIVALKYEYLKQHKTIETFLKQQGINEKVIYGGDDYSIQCNVSDNQLLSITDPINKVLNTFQVFKIHIPCDYIFKTKFIFQTLSIYDQLNNNKKIIMKRANDICCNQIQRYKSYNVTADFDTDQSRQEEYFIFGTNVIDSCELIQGYFDSIEIVQINYENFISKTIRDKFKRDINKLSEQYRVNIDLINVIPCHIKVISDQKQLLDRIEEQIRKLLEEYNEQDQQEDKIIELDNDAWVIQRIFETSKDRDFIAKLKKTHEDVDIDFKLTKFVISGQRSKTQLAGKDLQIKLLKLKNMKIEEQFQDKNLLWAYRNIGQRSLEQTYKVKTKIEMRENFNDSSVNESFTTFDLNSSFETQVNYTKLEEKQQSINYQWSYKVFQGDSNYHQRTDQTGDWFDFDYDQNNQIESHFQKCKQLDTYGQKQKIIGDMNMQKNGFEYMIYGYSKDPSQWFEENTQTGKKRQLQRKDVPLHLQRKFGQNNTQSSTLNQKYINKNQAGWNTQRVSTIDRQQNFGLISQIQETLVIEGLQEDIDRLVENLKIYFKDDSNHKEILPLQNFFNQLDKKLTTELDNYLQNKIHKKNYNFNHKEFEIEFIGQKAAQYKLKIIKKLIGLKSLKFPDYWQDKFKIFTTQDSAVYQVDKTSSEFASIQQIFTSQKRVLVDVQRFQDKGKWQMFQNELKYIKQKNGQDPLVTYLFHGTRLNNPQDIIQSQDGLDLRFSKQGYFGKALYFTQNLQYVYDYGFQDQSIIGFRNQGNITVAVNNNLNTRKIIMAKVIIGISFDSGHDSSLTHTPLLPGNTSKRYDSISGNASGTQVYMIYNNRQAYSEYIITFQ</sequence>